<dbReference type="Proteomes" id="UP000196027">
    <property type="component" value="Chromosome"/>
</dbReference>
<name>A0A1Y0IDH2_9GAMM</name>
<dbReference type="Pfam" id="PF06945">
    <property type="entry name" value="DUF1289"/>
    <property type="match status" value="1"/>
</dbReference>
<organism evidence="1 2">
    <name type="scientific">Oleiphilus messinensis</name>
    <dbReference type="NCBI Taxonomy" id="141451"/>
    <lineage>
        <taxon>Bacteria</taxon>
        <taxon>Pseudomonadati</taxon>
        <taxon>Pseudomonadota</taxon>
        <taxon>Gammaproteobacteria</taxon>
        <taxon>Oceanospirillales</taxon>
        <taxon>Oleiphilaceae</taxon>
        <taxon>Oleiphilus</taxon>
    </lineage>
</organism>
<dbReference type="EMBL" id="CP021425">
    <property type="protein sequence ID" value="ARU57535.1"/>
    <property type="molecule type" value="Genomic_DNA"/>
</dbReference>
<keyword evidence="2" id="KW-1185">Reference proteome</keyword>
<dbReference type="PANTHER" id="PTHR35175">
    <property type="entry name" value="DUF1289 DOMAIN-CONTAINING PROTEIN"/>
    <property type="match status" value="1"/>
</dbReference>
<protein>
    <recommendedName>
        <fullName evidence="3">Fe-S protein</fullName>
    </recommendedName>
</protein>
<evidence type="ECO:0000313" key="2">
    <source>
        <dbReference type="Proteomes" id="UP000196027"/>
    </source>
</evidence>
<dbReference type="RefSeq" id="WP_087462421.1">
    <property type="nucleotide sequence ID" value="NZ_CP021425.1"/>
</dbReference>
<reference evidence="1 2" key="1">
    <citation type="submission" date="2017-05" db="EMBL/GenBank/DDBJ databases">
        <title>Genomic insights into alkan degradation activity of Oleiphilus messinensis.</title>
        <authorList>
            <person name="Kozyavkin S.A."/>
            <person name="Slesarev A.I."/>
            <person name="Golyshin P.N."/>
            <person name="Korzhenkov A."/>
            <person name="Golyshina O.N."/>
            <person name="Toshchakov S.V."/>
        </authorList>
    </citation>
    <scope>NUCLEOTIDE SEQUENCE [LARGE SCALE GENOMIC DNA]</scope>
    <source>
        <strain evidence="1 2">ME102</strain>
    </source>
</reference>
<dbReference type="OrthoDB" id="9811423at2"/>
<sequence>MSQTESVKSPCVGVCALDEDDLCIGCQRSGQEISFWGRMDDEQKRQVMIAVTERQKQKFSW</sequence>
<gene>
    <name evidence="1" type="ORF">OLMES_3505</name>
</gene>
<dbReference type="PANTHER" id="PTHR35175:SF2">
    <property type="entry name" value="DUF1289 DOMAIN-CONTAINING PROTEIN"/>
    <property type="match status" value="1"/>
</dbReference>
<dbReference type="InterPro" id="IPR010710">
    <property type="entry name" value="DUF1289"/>
</dbReference>
<dbReference type="KEGG" id="ome:OLMES_3505"/>
<accession>A0A1Y0IDH2</accession>
<evidence type="ECO:0000313" key="1">
    <source>
        <dbReference type="EMBL" id="ARU57535.1"/>
    </source>
</evidence>
<dbReference type="AlphaFoldDB" id="A0A1Y0IDH2"/>
<proteinExistence type="predicted"/>
<evidence type="ECO:0008006" key="3">
    <source>
        <dbReference type="Google" id="ProtNLM"/>
    </source>
</evidence>